<dbReference type="Gene3D" id="3.10.620.30">
    <property type="match status" value="1"/>
</dbReference>
<proteinExistence type="predicted"/>
<name>A0ABT1LJP4_9HYPH</name>
<keyword evidence="2" id="KW-1185">Reference proteome</keyword>
<gene>
    <name evidence="1" type="ORF">NK718_20720</name>
</gene>
<sequence length="245" mass="25598">MIPEAAPATGEIASTDEPGTALPARADAIVTASVVNPGPARTLGDAVPRDILGTVGVPVASLAVSPRWKTIEAAGLETFFTRDCATAAPGCATALRRAFDAVAAPAQPDLGLLQRVNRAANRAIRYQSDRALRGVDDYWATPEETALAGAGDCEDYAIAKMGMLKALGVPPTDMRLLVVKDLVRGIGHALLAVSLSGGVYILDNNRDDVREQASVEGFQPFYSVGVSGVWIHGVRRAPSVLVAKN</sequence>
<dbReference type="EMBL" id="JANCLU010000031">
    <property type="protein sequence ID" value="MCP8940955.1"/>
    <property type="molecule type" value="Genomic_DNA"/>
</dbReference>
<dbReference type="Proteomes" id="UP001205890">
    <property type="component" value="Unassembled WGS sequence"/>
</dbReference>
<dbReference type="PANTHER" id="PTHR39327:SF1">
    <property type="entry name" value="BLR5470 PROTEIN"/>
    <property type="match status" value="1"/>
</dbReference>
<dbReference type="SUPFAM" id="SSF54001">
    <property type="entry name" value="Cysteine proteinases"/>
    <property type="match status" value="1"/>
</dbReference>
<dbReference type="RefSeq" id="WP_254746287.1">
    <property type="nucleotide sequence ID" value="NZ_JANCLU010000031.1"/>
</dbReference>
<dbReference type="Pfam" id="PF06035">
    <property type="entry name" value="Peptidase_C93"/>
    <property type="match status" value="1"/>
</dbReference>
<evidence type="ECO:0000313" key="2">
    <source>
        <dbReference type="Proteomes" id="UP001205890"/>
    </source>
</evidence>
<protein>
    <submittedName>
        <fullName evidence="1">Transglutaminase-like cysteine peptidase</fullName>
    </submittedName>
</protein>
<evidence type="ECO:0000313" key="1">
    <source>
        <dbReference type="EMBL" id="MCP8940955.1"/>
    </source>
</evidence>
<accession>A0ABT1LJP4</accession>
<comment type="caution">
    <text evidence="1">The sequence shown here is derived from an EMBL/GenBank/DDBJ whole genome shotgun (WGS) entry which is preliminary data.</text>
</comment>
<dbReference type="PANTHER" id="PTHR39327">
    <property type="match status" value="1"/>
</dbReference>
<dbReference type="InterPro" id="IPR038765">
    <property type="entry name" value="Papain-like_cys_pep_sf"/>
</dbReference>
<dbReference type="InterPro" id="IPR010319">
    <property type="entry name" value="Transglutaminase-like_Cys_pept"/>
</dbReference>
<reference evidence="1 2" key="1">
    <citation type="submission" date="2022-07" db="EMBL/GenBank/DDBJ databases">
        <authorList>
            <person name="Li W.-J."/>
            <person name="Deng Q.-Q."/>
        </authorList>
    </citation>
    <scope>NUCLEOTIDE SEQUENCE [LARGE SCALE GENOMIC DNA]</scope>
    <source>
        <strain evidence="1 2">SYSU M60028</strain>
    </source>
</reference>
<organism evidence="1 2">
    <name type="scientific">Alsobacter ponti</name>
    <dbReference type="NCBI Taxonomy" id="2962936"/>
    <lineage>
        <taxon>Bacteria</taxon>
        <taxon>Pseudomonadati</taxon>
        <taxon>Pseudomonadota</taxon>
        <taxon>Alphaproteobacteria</taxon>
        <taxon>Hyphomicrobiales</taxon>
        <taxon>Alsobacteraceae</taxon>
        <taxon>Alsobacter</taxon>
    </lineage>
</organism>